<sequence>MTQDTNPRCNLIVIRARDIDVAGIFYNALGLQFVRHSHGKGPIHLAADMADQVFEIYPLADGDPPTTSARIGFAVADVDATYAALLAAGGQSISAPKDSPWGRRAVIADPEGHRVEITG</sequence>
<dbReference type="InterPro" id="IPR037523">
    <property type="entry name" value="VOC_core"/>
</dbReference>
<name>A0A9X1MQA1_9BACT</name>
<evidence type="ECO:0000313" key="2">
    <source>
        <dbReference type="EMBL" id="MCC9630405.1"/>
    </source>
</evidence>
<dbReference type="EMBL" id="JAJKFT010000010">
    <property type="protein sequence ID" value="MCC9630405.1"/>
    <property type="molecule type" value="Genomic_DNA"/>
</dbReference>
<dbReference type="PROSITE" id="PS51819">
    <property type="entry name" value="VOC"/>
    <property type="match status" value="1"/>
</dbReference>
<protein>
    <submittedName>
        <fullName evidence="2">VOC family protein</fullName>
    </submittedName>
</protein>
<dbReference type="PANTHER" id="PTHR36503">
    <property type="entry name" value="BLR2520 PROTEIN"/>
    <property type="match status" value="1"/>
</dbReference>
<evidence type="ECO:0000313" key="3">
    <source>
        <dbReference type="Proteomes" id="UP001139103"/>
    </source>
</evidence>
<feature type="domain" description="VOC" evidence="1">
    <location>
        <begin position="8"/>
        <end position="119"/>
    </location>
</feature>
<reference evidence="2" key="1">
    <citation type="submission" date="2021-11" db="EMBL/GenBank/DDBJ databases">
        <title>Genome sequence.</title>
        <authorList>
            <person name="Sun Q."/>
        </authorList>
    </citation>
    <scope>NUCLEOTIDE SEQUENCE</scope>
    <source>
        <strain evidence="2">JC732</strain>
    </source>
</reference>
<evidence type="ECO:0000259" key="1">
    <source>
        <dbReference type="PROSITE" id="PS51819"/>
    </source>
</evidence>
<proteinExistence type="predicted"/>
<keyword evidence="3" id="KW-1185">Reference proteome</keyword>
<dbReference type="SUPFAM" id="SSF54593">
    <property type="entry name" value="Glyoxalase/Bleomycin resistance protein/Dihydroxybiphenyl dioxygenase"/>
    <property type="match status" value="1"/>
</dbReference>
<dbReference type="RefSeq" id="WP_230221519.1">
    <property type="nucleotide sequence ID" value="NZ_JAJKFT010000010.1"/>
</dbReference>
<comment type="caution">
    <text evidence="2">The sequence shown here is derived from an EMBL/GenBank/DDBJ whole genome shotgun (WGS) entry which is preliminary data.</text>
</comment>
<dbReference type="AlphaFoldDB" id="A0A9X1MQA1"/>
<organism evidence="2 3">
    <name type="scientific">Blastopirellula sediminis</name>
    <dbReference type="NCBI Taxonomy" id="2894196"/>
    <lineage>
        <taxon>Bacteria</taxon>
        <taxon>Pseudomonadati</taxon>
        <taxon>Planctomycetota</taxon>
        <taxon>Planctomycetia</taxon>
        <taxon>Pirellulales</taxon>
        <taxon>Pirellulaceae</taxon>
        <taxon>Blastopirellula</taxon>
    </lineage>
</organism>
<dbReference type="PANTHER" id="PTHR36503:SF3">
    <property type="entry name" value="BLR0126 PROTEIN"/>
    <property type="match status" value="1"/>
</dbReference>
<dbReference type="Proteomes" id="UP001139103">
    <property type="component" value="Unassembled WGS sequence"/>
</dbReference>
<dbReference type="InterPro" id="IPR004360">
    <property type="entry name" value="Glyas_Fos-R_dOase_dom"/>
</dbReference>
<dbReference type="Pfam" id="PF00903">
    <property type="entry name" value="Glyoxalase"/>
    <property type="match status" value="1"/>
</dbReference>
<gene>
    <name evidence="2" type="ORF">LOC68_18580</name>
</gene>
<dbReference type="Gene3D" id="3.10.180.10">
    <property type="entry name" value="2,3-Dihydroxybiphenyl 1,2-Dioxygenase, domain 1"/>
    <property type="match status" value="1"/>
</dbReference>
<dbReference type="InterPro" id="IPR029068">
    <property type="entry name" value="Glyas_Bleomycin-R_OHBP_Dase"/>
</dbReference>
<accession>A0A9X1MQA1</accession>